<name>A0AAD9MUC2_9ANNE</name>
<comment type="caution">
    <text evidence="1">The sequence shown here is derived from an EMBL/GenBank/DDBJ whole genome shotgun (WGS) entry which is preliminary data.</text>
</comment>
<feature type="non-terminal residue" evidence="1">
    <location>
        <position position="1"/>
    </location>
</feature>
<organism evidence="1 2">
    <name type="scientific">Paralvinella palmiformis</name>
    <dbReference type="NCBI Taxonomy" id="53620"/>
    <lineage>
        <taxon>Eukaryota</taxon>
        <taxon>Metazoa</taxon>
        <taxon>Spiralia</taxon>
        <taxon>Lophotrochozoa</taxon>
        <taxon>Annelida</taxon>
        <taxon>Polychaeta</taxon>
        <taxon>Sedentaria</taxon>
        <taxon>Canalipalpata</taxon>
        <taxon>Terebellida</taxon>
        <taxon>Terebelliformia</taxon>
        <taxon>Alvinellidae</taxon>
        <taxon>Paralvinella</taxon>
    </lineage>
</organism>
<evidence type="ECO:0000313" key="2">
    <source>
        <dbReference type="Proteomes" id="UP001208570"/>
    </source>
</evidence>
<gene>
    <name evidence="1" type="ORF">LSH36_855g01031</name>
</gene>
<keyword evidence="2" id="KW-1185">Reference proteome</keyword>
<accession>A0AAD9MUC2</accession>
<sequence>VGCDTCIINNKPNIIHSRTITDYGKTKISHTIKSTNWNFLEQMNTNEDYVAFTKKLSYIINSETQEKTIVISASRILRDLWVTKGLITLTRELNKPYKKELGKNKPNPHSVKFYQYRCIYT</sequence>
<dbReference type="AlphaFoldDB" id="A0AAD9MUC2"/>
<evidence type="ECO:0000313" key="1">
    <source>
        <dbReference type="EMBL" id="KAK2143304.1"/>
    </source>
</evidence>
<reference evidence="1" key="1">
    <citation type="journal article" date="2023" name="Mol. Biol. Evol.">
        <title>Third-Generation Sequencing Reveals the Adaptive Role of the Epigenome in Three Deep-Sea Polychaetes.</title>
        <authorList>
            <person name="Perez M."/>
            <person name="Aroh O."/>
            <person name="Sun Y."/>
            <person name="Lan Y."/>
            <person name="Juniper S.K."/>
            <person name="Young C.R."/>
            <person name="Angers B."/>
            <person name="Qian P.Y."/>
        </authorList>
    </citation>
    <scope>NUCLEOTIDE SEQUENCE</scope>
    <source>
        <strain evidence="1">P08H-3</strain>
    </source>
</reference>
<proteinExistence type="predicted"/>
<dbReference type="EMBL" id="JAODUP010000855">
    <property type="protein sequence ID" value="KAK2143304.1"/>
    <property type="molecule type" value="Genomic_DNA"/>
</dbReference>
<protein>
    <submittedName>
        <fullName evidence="1">Uncharacterized protein</fullName>
    </submittedName>
</protein>
<dbReference type="Proteomes" id="UP001208570">
    <property type="component" value="Unassembled WGS sequence"/>
</dbReference>